<sequence length="413" mass="46070">MCALGADQSPATTAGISYQEPGMPSLEKKARTFRQTFTVPERTRKTRTPFKGGPVFDLLCVIDEAASRPRHSSQAGIDAPVGRHEGEFANTKTDHATLARCMLVLFRSGQRVQPGDMWQIAFYCLLSDTVSVPSVVVRPLTPALAVVIWFGSARSRSCHCKCHQPLLTWRYENCPPPFIGWRVIWLDYVSHMMFMSIADWTAVQEEVIDVSAFTACIEKRYVRHRTTLLLVTACGRGRSLDFGLQSPTEFTKTKKRNKDKRLSDRPPLPSVRPLQTMFSFLPAASVGAAALQFLPRTRLFPSPLTDRSNYGEFTGTDRLSTSTNTDYIRRENMDVVDESIGGWYAVITIITNEGVRLLHAKFAGREIVIRSVALNNGVSLPAHQISYDNPCAFRQSVIVSVDVEANVDAYSVE</sequence>
<feature type="region of interest" description="Disordered" evidence="1">
    <location>
        <begin position="251"/>
        <end position="270"/>
    </location>
</feature>
<protein>
    <submittedName>
        <fullName evidence="4">Agenet domain-containing protein</fullName>
    </submittedName>
</protein>
<gene>
    <name evidence="2" type="ORF">SBAD_LOCUS788</name>
</gene>
<evidence type="ECO:0000313" key="4">
    <source>
        <dbReference type="WBParaSite" id="SBAD_0000081101-mRNA-1"/>
    </source>
</evidence>
<dbReference type="WBParaSite" id="SBAD_0000081101-mRNA-1">
    <property type="protein sequence ID" value="SBAD_0000081101-mRNA-1"/>
    <property type="gene ID" value="SBAD_0000081101"/>
</dbReference>
<proteinExistence type="predicted"/>
<feature type="region of interest" description="Disordered" evidence="1">
    <location>
        <begin position="1"/>
        <end position="25"/>
    </location>
</feature>
<dbReference type="Proteomes" id="UP000270296">
    <property type="component" value="Unassembled WGS sequence"/>
</dbReference>
<reference evidence="2 3" key="2">
    <citation type="submission" date="2018-11" db="EMBL/GenBank/DDBJ databases">
        <authorList>
            <consortium name="Pathogen Informatics"/>
        </authorList>
    </citation>
    <scope>NUCLEOTIDE SEQUENCE [LARGE SCALE GENOMIC DNA]</scope>
</reference>
<evidence type="ECO:0000313" key="2">
    <source>
        <dbReference type="EMBL" id="VDO92120.1"/>
    </source>
</evidence>
<evidence type="ECO:0000256" key="1">
    <source>
        <dbReference type="SAM" id="MobiDB-lite"/>
    </source>
</evidence>
<dbReference type="EMBL" id="UZAM01006625">
    <property type="protein sequence ID" value="VDO92120.1"/>
    <property type="molecule type" value="Genomic_DNA"/>
</dbReference>
<organism evidence="4">
    <name type="scientific">Soboliphyme baturini</name>
    <dbReference type="NCBI Taxonomy" id="241478"/>
    <lineage>
        <taxon>Eukaryota</taxon>
        <taxon>Metazoa</taxon>
        <taxon>Ecdysozoa</taxon>
        <taxon>Nematoda</taxon>
        <taxon>Enoplea</taxon>
        <taxon>Dorylaimia</taxon>
        <taxon>Dioctophymatida</taxon>
        <taxon>Dioctophymatoidea</taxon>
        <taxon>Soboliphymatidae</taxon>
        <taxon>Soboliphyme</taxon>
    </lineage>
</organism>
<evidence type="ECO:0000313" key="3">
    <source>
        <dbReference type="Proteomes" id="UP000270296"/>
    </source>
</evidence>
<keyword evidence="3" id="KW-1185">Reference proteome</keyword>
<dbReference type="AlphaFoldDB" id="A0A183IAZ4"/>
<accession>A0A183IAZ4</accession>
<name>A0A183IAZ4_9BILA</name>
<reference evidence="4" key="1">
    <citation type="submission" date="2016-06" db="UniProtKB">
        <authorList>
            <consortium name="WormBaseParasite"/>
        </authorList>
    </citation>
    <scope>IDENTIFICATION</scope>
</reference>